<comment type="caution">
    <text evidence="5">The sequence shown here is derived from an EMBL/GenBank/DDBJ whole genome shotgun (WGS) entry which is preliminary data.</text>
</comment>
<reference evidence="5 6" key="1">
    <citation type="submission" date="2019-08" db="EMBL/GenBank/DDBJ databases">
        <title>Archaea genome.</title>
        <authorList>
            <person name="Kajale S."/>
            <person name="Shouche Y."/>
            <person name="Deshpande N."/>
            <person name="Sharma A."/>
        </authorList>
    </citation>
    <scope>NUCLEOTIDE SEQUENCE [LARGE SCALE GENOMIC DNA]</scope>
    <source>
        <strain evidence="5 6">ESP3B_9</strain>
    </source>
</reference>
<dbReference type="InterPro" id="IPR056493">
    <property type="entry name" value="HVO_0513_N"/>
</dbReference>
<sequence length="225" mass="24468">MKRVQVTIDPGDSDLPLTYDAVTGADEEFARVAVVNWNVTESPATFLLRVRGDTSRFESVLERDDAISEYELLSLSAEKCYCFVRGTGSASARALWENFKRGSLMTIPPAEWNPDGTYTFTVVGSDGDVQTAVTNAQSTVADIPDDITVEIDSVGGTRVAPDTVVDRLSERQREAVESAIELGYYDTPREATSEDVARELGCATSTAAEHLRKAEAAVLTALFEE</sequence>
<gene>
    <name evidence="5" type="ORF">FYC77_02930</name>
</gene>
<dbReference type="PANTHER" id="PTHR34236:SF1">
    <property type="entry name" value="DIMETHYL SULFOXIDE REDUCTASE TRANSCRIPTIONAL ACTIVATOR"/>
    <property type="match status" value="1"/>
</dbReference>
<dbReference type="RefSeq" id="WP_149080015.1">
    <property type="nucleotide sequence ID" value="NZ_VTAW01000002.1"/>
</dbReference>
<evidence type="ECO:0000256" key="2">
    <source>
        <dbReference type="ARBA" id="ARBA00023163"/>
    </source>
</evidence>
<evidence type="ECO:0000256" key="1">
    <source>
        <dbReference type="ARBA" id="ARBA00023015"/>
    </source>
</evidence>
<accession>A0A5D5ANZ9</accession>
<keyword evidence="2" id="KW-0804">Transcription</keyword>
<feature type="domain" description="HTH bat-type" evidence="3">
    <location>
        <begin position="168"/>
        <end position="219"/>
    </location>
</feature>
<protein>
    <submittedName>
        <fullName evidence="5">Bacterio-opsin activator</fullName>
    </submittedName>
</protein>
<dbReference type="PANTHER" id="PTHR34236">
    <property type="entry name" value="DIMETHYL SULFOXIDE REDUCTASE TRANSCRIPTIONAL ACTIVATOR"/>
    <property type="match status" value="1"/>
</dbReference>
<keyword evidence="1" id="KW-0805">Transcription regulation</keyword>
<evidence type="ECO:0000259" key="3">
    <source>
        <dbReference type="Pfam" id="PF04967"/>
    </source>
</evidence>
<organism evidence="5 6">
    <name type="scientific">Natrialba swarupiae</name>
    <dbReference type="NCBI Taxonomy" id="2448032"/>
    <lineage>
        <taxon>Archaea</taxon>
        <taxon>Methanobacteriati</taxon>
        <taxon>Methanobacteriota</taxon>
        <taxon>Stenosarchaea group</taxon>
        <taxon>Halobacteria</taxon>
        <taxon>Halobacteriales</taxon>
        <taxon>Natrialbaceae</taxon>
        <taxon>Natrialba</taxon>
    </lineage>
</organism>
<dbReference type="Proteomes" id="UP000324104">
    <property type="component" value="Unassembled WGS sequence"/>
</dbReference>
<evidence type="ECO:0000313" key="5">
    <source>
        <dbReference type="EMBL" id="TYT63548.1"/>
    </source>
</evidence>
<keyword evidence="6" id="KW-1185">Reference proteome</keyword>
<evidence type="ECO:0000259" key="4">
    <source>
        <dbReference type="Pfam" id="PF24278"/>
    </source>
</evidence>
<dbReference type="Pfam" id="PF24278">
    <property type="entry name" value="HVO_0513_N"/>
    <property type="match status" value="1"/>
</dbReference>
<dbReference type="AlphaFoldDB" id="A0A5D5ANZ9"/>
<name>A0A5D5ANZ9_9EURY</name>
<dbReference type="InterPro" id="IPR007050">
    <property type="entry name" value="HTH_bacterioopsin"/>
</dbReference>
<proteinExistence type="predicted"/>
<evidence type="ECO:0000313" key="6">
    <source>
        <dbReference type="Proteomes" id="UP000324104"/>
    </source>
</evidence>
<dbReference type="Pfam" id="PF04967">
    <property type="entry name" value="HTH_10"/>
    <property type="match status" value="1"/>
</dbReference>
<feature type="domain" description="HVO-0513-like N-terminal" evidence="4">
    <location>
        <begin position="23"/>
        <end position="155"/>
    </location>
</feature>
<dbReference type="EMBL" id="VTAW01000002">
    <property type="protein sequence ID" value="TYT63548.1"/>
    <property type="molecule type" value="Genomic_DNA"/>
</dbReference>